<dbReference type="RefSeq" id="WP_191164897.1">
    <property type="nucleotide sequence ID" value="NZ_JACWMX010000008.1"/>
</dbReference>
<dbReference type="AlphaFoldDB" id="A0A926NUA5"/>
<dbReference type="EMBL" id="JACWMX010000008">
    <property type="protein sequence ID" value="MBD1394850.1"/>
    <property type="molecule type" value="Genomic_DNA"/>
</dbReference>
<evidence type="ECO:0000313" key="2">
    <source>
        <dbReference type="EMBL" id="MBD1394850.1"/>
    </source>
</evidence>
<comment type="caution">
    <text evidence="2">The sequence shown here is derived from an EMBL/GenBank/DDBJ whole genome shotgun (WGS) entry which is preliminary data.</text>
</comment>
<name>A0A926NUA5_9SPHI</name>
<evidence type="ECO:0000259" key="1">
    <source>
        <dbReference type="Pfam" id="PF14344"/>
    </source>
</evidence>
<reference evidence="2" key="1">
    <citation type="submission" date="2020-09" db="EMBL/GenBank/DDBJ databases">
        <title>Novel species of Mucilaginibacter isolated from a glacier on the Tibetan Plateau.</title>
        <authorList>
            <person name="Liu Q."/>
            <person name="Xin Y.-H."/>
        </authorList>
    </citation>
    <scope>NUCLEOTIDE SEQUENCE</scope>
    <source>
        <strain evidence="2">ZB1P21</strain>
    </source>
</reference>
<dbReference type="InterPro" id="IPR025510">
    <property type="entry name" value="DUF4397"/>
</dbReference>
<accession>A0A926NUA5</accession>
<keyword evidence="3" id="KW-1185">Reference proteome</keyword>
<gene>
    <name evidence="2" type="ORF">IDJ76_17220</name>
</gene>
<evidence type="ECO:0000313" key="3">
    <source>
        <dbReference type="Proteomes" id="UP000619078"/>
    </source>
</evidence>
<protein>
    <submittedName>
        <fullName evidence="2">DUF4397 domain-containing protein</fullName>
    </submittedName>
</protein>
<dbReference type="PROSITE" id="PS51257">
    <property type="entry name" value="PROKAR_LIPOPROTEIN"/>
    <property type="match status" value="1"/>
</dbReference>
<organism evidence="2 3">
    <name type="scientific">Mucilaginibacter glaciei</name>
    <dbReference type="NCBI Taxonomy" id="2772109"/>
    <lineage>
        <taxon>Bacteria</taxon>
        <taxon>Pseudomonadati</taxon>
        <taxon>Bacteroidota</taxon>
        <taxon>Sphingobacteriia</taxon>
        <taxon>Sphingobacteriales</taxon>
        <taxon>Sphingobacteriaceae</taxon>
        <taxon>Mucilaginibacter</taxon>
    </lineage>
</organism>
<dbReference type="Pfam" id="PF14344">
    <property type="entry name" value="DUF4397"/>
    <property type="match status" value="1"/>
</dbReference>
<sequence>MTKNNRSYISVCLCLFIIGVMVLPMLSSCGKSGVSVSTANAQINLINVSPDVRPFNLYSRINNTYILFGTTNYTYPTPSGYFLLNTVDSPYLLRPTVINNVDITNLLPPQGGFKPNVRYTWLVTGLRSDSSLTSLIVADTGSAPAIGRGKVRFINASTNAPLLNMTLNDTTAFSRIGYKGVTKYLEVTAGNYNINVSASSAPGVALKTLTNVTILDGSLYTIYAYGLTGRADTAAFNTNVILNTIPLKYN</sequence>
<dbReference type="Proteomes" id="UP000619078">
    <property type="component" value="Unassembled WGS sequence"/>
</dbReference>
<proteinExistence type="predicted"/>
<feature type="domain" description="DUF4397" evidence="1">
    <location>
        <begin position="150"/>
        <end position="236"/>
    </location>
</feature>